<evidence type="ECO:0000256" key="2">
    <source>
        <dbReference type="ARBA" id="ARBA00010617"/>
    </source>
</evidence>
<proteinExistence type="inferred from homology"/>
<dbReference type="Proteomes" id="UP000235672">
    <property type="component" value="Unassembled WGS sequence"/>
</dbReference>
<feature type="binding site" description="axial binding residue" evidence="5">
    <location>
        <position position="481"/>
    </location>
    <ligand>
        <name>heme</name>
        <dbReference type="ChEBI" id="CHEBI:30413"/>
    </ligand>
    <ligandPart>
        <name>Fe</name>
        <dbReference type="ChEBI" id="CHEBI:18248"/>
    </ligandPart>
</feature>
<dbReference type="GO" id="GO:0020037">
    <property type="term" value="F:heme binding"/>
    <property type="evidence" value="ECO:0007669"/>
    <property type="project" value="InterPro"/>
</dbReference>
<keyword evidence="5 6" id="KW-0349">Heme</keyword>
<dbReference type="Gene3D" id="1.10.630.10">
    <property type="entry name" value="Cytochrome P450"/>
    <property type="match status" value="1"/>
</dbReference>
<evidence type="ECO:0000256" key="1">
    <source>
        <dbReference type="ARBA" id="ARBA00001971"/>
    </source>
</evidence>
<evidence type="ECO:0000313" key="8">
    <source>
        <dbReference type="Proteomes" id="UP000235672"/>
    </source>
</evidence>
<keyword evidence="3 5" id="KW-0479">Metal-binding</keyword>
<dbReference type="InterPro" id="IPR036396">
    <property type="entry name" value="Cyt_P450_sf"/>
</dbReference>
<evidence type="ECO:0000256" key="3">
    <source>
        <dbReference type="ARBA" id="ARBA00022723"/>
    </source>
</evidence>
<comment type="similarity">
    <text evidence="2 6">Belongs to the cytochrome P450 family.</text>
</comment>
<dbReference type="PRINTS" id="PR00385">
    <property type="entry name" value="P450"/>
</dbReference>
<dbReference type="CDD" id="cd11059">
    <property type="entry name" value="CYP_fungal"/>
    <property type="match status" value="1"/>
</dbReference>
<name>A0A2J6Q7C2_9HELO</name>
<dbReference type="STRING" id="1745343.A0A2J6Q7C2"/>
<keyword evidence="4 5" id="KW-0408">Iron</keyword>
<dbReference type="EMBL" id="KZ613479">
    <property type="protein sequence ID" value="PMD22143.1"/>
    <property type="molecule type" value="Genomic_DNA"/>
</dbReference>
<comment type="cofactor">
    <cofactor evidence="1 5">
        <name>heme</name>
        <dbReference type="ChEBI" id="CHEBI:30413"/>
    </cofactor>
</comment>
<dbReference type="Pfam" id="PF00067">
    <property type="entry name" value="p450"/>
    <property type="match status" value="1"/>
</dbReference>
<dbReference type="PRINTS" id="PR00463">
    <property type="entry name" value="EP450I"/>
</dbReference>
<protein>
    <submittedName>
        <fullName evidence="7">Cytochrome P450 3A12</fullName>
    </submittedName>
</protein>
<dbReference type="GO" id="GO:0004497">
    <property type="term" value="F:monooxygenase activity"/>
    <property type="evidence" value="ECO:0007669"/>
    <property type="project" value="UniProtKB-KW"/>
</dbReference>
<dbReference type="GO" id="GO:0016705">
    <property type="term" value="F:oxidoreductase activity, acting on paired donors, with incorporation or reduction of molecular oxygen"/>
    <property type="evidence" value="ECO:0007669"/>
    <property type="project" value="InterPro"/>
</dbReference>
<dbReference type="InterPro" id="IPR002401">
    <property type="entry name" value="Cyt_P450_E_grp-I"/>
</dbReference>
<dbReference type="PANTHER" id="PTHR24305">
    <property type="entry name" value="CYTOCHROME P450"/>
    <property type="match status" value="1"/>
</dbReference>
<organism evidence="7 8">
    <name type="scientific">Hyaloscypha hepaticicola</name>
    <dbReference type="NCBI Taxonomy" id="2082293"/>
    <lineage>
        <taxon>Eukaryota</taxon>
        <taxon>Fungi</taxon>
        <taxon>Dikarya</taxon>
        <taxon>Ascomycota</taxon>
        <taxon>Pezizomycotina</taxon>
        <taxon>Leotiomycetes</taxon>
        <taxon>Helotiales</taxon>
        <taxon>Hyaloscyphaceae</taxon>
        <taxon>Hyaloscypha</taxon>
    </lineage>
</organism>
<gene>
    <name evidence="7" type="ORF">NA56DRAFT_688722</name>
</gene>
<evidence type="ECO:0000256" key="5">
    <source>
        <dbReference type="PIRSR" id="PIRSR602401-1"/>
    </source>
</evidence>
<dbReference type="GO" id="GO:0005506">
    <property type="term" value="F:iron ion binding"/>
    <property type="evidence" value="ECO:0007669"/>
    <property type="project" value="InterPro"/>
</dbReference>
<dbReference type="InterPro" id="IPR050121">
    <property type="entry name" value="Cytochrome_P450_monoxygenase"/>
</dbReference>
<evidence type="ECO:0000256" key="6">
    <source>
        <dbReference type="RuleBase" id="RU000461"/>
    </source>
</evidence>
<dbReference type="OrthoDB" id="1470350at2759"/>
<dbReference type="PANTHER" id="PTHR24305:SF166">
    <property type="entry name" value="CYTOCHROME P450 12A4, MITOCHONDRIAL-RELATED"/>
    <property type="match status" value="1"/>
</dbReference>
<dbReference type="SUPFAM" id="SSF48264">
    <property type="entry name" value="Cytochrome P450"/>
    <property type="match status" value="1"/>
</dbReference>
<reference evidence="7 8" key="1">
    <citation type="submission" date="2016-05" db="EMBL/GenBank/DDBJ databases">
        <title>A degradative enzymes factory behind the ericoid mycorrhizal symbiosis.</title>
        <authorList>
            <consortium name="DOE Joint Genome Institute"/>
            <person name="Martino E."/>
            <person name="Morin E."/>
            <person name="Grelet G."/>
            <person name="Kuo A."/>
            <person name="Kohler A."/>
            <person name="Daghino S."/>
            <person name="Barry K."/>
            <person name="Choi C."/>
            <person name="Cichocki N."/>
            <person name="Clum A."/>
            <person name="Copeland A."/>
            <person name="Hainaut M."/>
            <person name="Haridas S."/>
            <person name="Labutti K."/>
            <person name="Lindquist E."/>
            <person name="Lipzen A."/>
            <person name="Khouja H.-R."/>
            <person name="Murat C."/>
            <person name="Ohm R."/>
            <person name="Olson A."/>
            <person name="Spatafora J."/>
            <person name="Veneault-Fourrey C."/>
            <person name="Henrissat B."/>
            <person name="Grigoriev I."/>
            <person name="Martin F."/>
            <person name="Perotto S."/>
        </authorList>
    </citation>
    <scope>NUCLEOTIDE SEQUENCE [LARGE SCALE GENOMIC DNA]</scope>
    <source>
        <strain evidence="7 8">UAMH 7357</strain>
    </source>
</reference>
<dbReference type="AlphaFoldDB" id="A0A2J6Q7C2"/>
<evidence type="ECO:0000313" key="7">
    <source>
        <dbReference type="EMBL" id="PMD22143.1"/>
    </source>
</evidence>
<evidence type="ECO:0000256" key="4">
    <source>
        <dbReference type="ARBA" id="ARBA00023004"/>
    </source>
</evidence>
<accession>A0A2J6Q7C2</accession>
<keyword evidence="6" id="KW-0560">Oxidoreductase</keyword>
<dbReference type="InterPro" id="IPR001128">
    <property type="entry name" value="Cyt_P450"/>
</dbReference>
<keyword evidence="6" id="KW-0503">Monooxygenase</keyword>
<sequence length="539" mass="60905">MSLLSIPILASIAILIAAIYKFIVYPTLISPLSKIPNAHWSTPISPIWILWTRYQCQENRKLHAAHLKHGPVVRLAPNELSVNDIGGLRTVYAGGFEKGQWYSIFDNYGVPCMFSTWHSRTHSARKRMISNIYSKSIIHSSPALAEQARVILYERLLPIVTSTADSARSSDGVDVHDLWNATTMDFITAYLFGLKNGSNFLQNESYRRHWFQLYHSRKTYTFFPQELPRSSQFFKRLGINLTPTWVDDANQELEAWTKDRCDHTSGFINGGFAAKDSDPANEPVVFTTLLSGIEKEQKKGSESVLNDTTLRFPELSIASEMIDHLAAGHETSGITMTYLSWQVSQDLALQDDLRAELLTLSPNMLLSASSKQSIPSSKDLDNLPLLHAVLMETLRLRAAIPGGQPRMTPYPSCTLGKFTEIPGGVRVGAQAHSVHRNAQVYPDPEKWDHKRWLDTENGYSEEQRRERDRHFWAFSSGGRMCIGSNFAMHELKLIVAAVYSNFRTYIVKDEGIEQTDGYTCGPASNKLFLRFERIIDHSS</sequence>
<dbReference type="PROSITE" id="PS00086">
    <property type="entry name" value="CYTOCHROME_P450"/>
    <property type="match status" value="1"/>
</dbReference>
<keyword evidence="8" id="KW-1185">Reference proteome</keyword>
<dbReference type="InterPro" id="IPR017972">
    <property type="entry name" value="Cyt_P450_CS"/>
</dbReference>